<keyword evidence="2" id="KW-1185">Reference proteome</keyword>
<evidence type="ECO:0000313" key="2">
    <source>
        <dbReference type="Proteomes" id="UP000190750"/>
    </source>
</evidence>
<dbReference type="AlphaFoldDB" id="A0A1T1AP07"/>
<sequence>MSLPNLLSLSFLVPFVAAKNDFSRAIRGLRGMQRRLLLVGHKLAAGGVALNTLVTVTTEADAIALFGEGSMLVAMWRDAKANADLGLPIDCFAIAPNGSAVAATSIIAITPPGNLAMSGEVMLYVGGERVSVGVTTADTANTVATKLINAVNANVALPVTAAATANLYECKLTARWGGPTGNDIDLRTTYYTDDRLPNSLIVTVPAMSGGAALPDVTPLIAAMNLYRATEIVCPFTDSTNMAILETELAARWLANNMQDGTVINAIRGTEAANTTWLSTRNSPHVHTITTTKDCTNPWELAASAGAAIESLAAIDPAMPATGIKLAGYKGPSQGNHWTIDQLNNMLVAGGCPLQIAPDYSGTLLRMVTNYKKTTSGAADRSMAELAWIKTMSYYRWFHVTEFQTKYQGFKIAQYITDPIPGQKIMTKQLGEEIMIGLYKLFMDAGLCQNMDYYRKTLVVEVDGPNGKLKVQDEPVIVTQHYQTEISSFVVAGQV</sequence>
<dbReference type="Proteomes" id="UP000190750">
    <property type="component" value="Unassembled WGS sequence"/>
</dbReference>
<protein>
    <submittedName>
        <fullName evidence="1">Phage tail protein</fullName>
    </submittedName>
</protein>
<dbReference type="STRING" id="28066.RF819_03260"/>
<gene>
    <name evidence="1" type="ORF">RF819_03260</name>
</gene>
<reference evidence="1 2" key="1">
    <citation type="submission" date="2017-01" db="EMBL/GenBank/DDBJ databases">
        <title>Genome sequencing of Rhodoferax fermentans JCM 7819.</title>
        <authorList>
            <person name="Kim Y.J."/>
            <person name="Farh M.E.-A."/>
            <person name="Yang D.-C."/>
        </authorList>
    </citation>
    <scope>NUCLEOTIDE SEQUENCE [LARGE SCALE GENOMIC DNA]</scope>
    <source>
        <strain evidence="1 2">JCM 7819</strain>
    </source>
</reference>
<evidence type="ECO:0000313" key="1">
    <source>
        <dbReference type="EMBL" id="OOV05861.1"/>
    </source>
</evidence>
<dbReference type="RefSeq" id="WP_078363640.1">
    <property type="nucleotide sequence ID" value="NZ_MTJN01000002.1"/>
</dbReference>
<proteinExistence type="predicted"/>
<dbReference type="EMBL" id="MTJN01000002">
    <property type="protein sequence ID" value="OOV05861.1"/>
    <property type="molecule type" value="Genomic_DNA"/>
</dbReference>
<name>A0A1T1AP07_RHOFE</name>
<accession>A0A1T1AP07</accession>
<dbReference type="OrthoDB" id="5442644at2"/>
<organism evidence="1 2">
    <name type="scientific">Rhodoferax fermentans</name>
    <dbReference type="NCBI Taxonomy" id="28066"/>
    <lineage>
        <taxon>Bacteria</taxon>
        <taxon>Pseudomonadati</taxon>
        <taxon>Pseudomonadota</taxon>
        <taxon>Betaproteobacteria</taxon>
        <taxon>Burkholderiales</taxon>
        <taxon>Comamonadaceae</taxon>
        <taxon>Rhodoferax</taxon>
    </lineage>
</organism>
<comment type="caution">
    <text evidence="1">The sequence shown here is derived from an EMBL/GenBank/DDBJ whole genome shotgun (WGS) entry which is preliminary data.</text>
</comment>